<dbReference type="EMBL" id="BMGJ01000005">
    <property type="protein sequence ID" value="GGD61652.1"/>
    <property type="molecule type" value="Genomic_DNA"/>
</dbReference>
<gene>
    <name evidence="1" type="ORF">GCM10011357_16210</name>
</gene>
<dbReference type="Proteomes" id="UP000614272">
    <property type="component" value="Unassembled WGS sequence"/>
</dbReference>
<sequence length="181" mass="21033">MISRVLSAYASEVQSERYVNYHELYHSEFLRIHDYALKNGCAWEHEDVVAVTERYCEEHAKRLMQRTTNYSESIPLIAGPKEFLLDRVHAELRVGDEYEIELVLLDSIKKPRGVVGRIDLKSYVTVVDSHKGQSVLDFENDEHLLLKWMSISRSQDLNLRIRGAIRVLSSIDCIIQVQDEQ</sequence>
<protein>
    <submittedName>
        <fullName evidence="1">Uncharacterized protein</fullName>
    </submittedName>
</protein>
<name>A0ABQ1RBP9_9ALTE</name>
<reference evidence="2" key="1">
    <citation type="journal article" date="2019" name="Int. J. Syst. Evol. Microbiol.">
        <title>The Global Catalogue of Microorganisms (GCM) 10K type strain sequencing project: providing services to taxonomists for standard genome sequencing and annotation.</title>
        <authorList>
            <consortium name="The Broad Institute Genomics Platform"/>
            <consortium name="The Broad Institute Genome Sequencing Center for Infectious Disease"/>
            <person name="Wu L."/>
            <person name="Ma J."/>
        </authorList>
    </citation>
    <scope>NUCLEOTIDE SEQUENCE [LARGE SCALE GENOMIC DNA]</scope>
    <source>
        <strain evidence="2">CGMCC 1.12923</strain>
    </source>
</reference>
<organism evidence="1 2">
    <name type="scientific">Lacimicrobium alkaliphilum</name>
    <dbReference type="NCBI Taxonomy" id="1526571"/>
    <lineage>
        <taxon>Bacteria</taxon>
        <taxon>Pseudomonadati</taxon>
        <taxon>Pseudomonadota</taxon>
        <taxon>Gammaproteobacteria</taxon>
        <taxon>Alteromonadales</taxon>
        <taxon>Alteromonadaceae</taxon>
        <taxon>Lacimicrobium</taxon>
    </lineage>
</organism>
<accession>A0ABQ1RBP9</accession>
<keyword evidence="2" id="KW-1185">Reference proteome</keyword>
<proteinExistence type="predicted"/>
<evidence type="ECO:0000313" key="1">
    <source>
        <dbReference type="EMBL" id="GGD61652.1"/>
    </source>
</evidence>
<evidence type="ECO:0000313" key="2">
    <source>
        <dbReference type="Proteomes" id="UP000614272"/>
    </source>
</evidence>
<comment type="caution">
    <text evidence="1">The sequence shown here is derived from an EMBL/GenBank/DDBJ whole genome shotgun (WGS) entry which is preliminary data.</text>
</comment>
<dbReference type="RefSeq" id="WP_099033712.1">
    <property type="nucleotide sequence ID" value="NZ_BMGJ01000005.1"/>
</dbReference>